<dbReference type="Gene3D" id="3.30.390.10">
    <property type="entry name" value="Enolase-like, N-terminal domain"/>
    <property type="match status" value="1"/>
</dbReference>
<dbReference type="Pfam" id="PF13378">
    <property type="entry name" value="MR_MLE_C"/>
    <property type="match status" value="1"/>
</dbReference>
<reference evidence="4 5" key="1">
    <citation type="journal article" date="2018" name="Syst. Appl. Microbiol.">
        <title>A new symbiotic nanoarchaeote (Candidatus Nanoclepta minutus) and its host (Zestosphaera tikiterensis gen. nov., sp. nov.) from a New Zealand hot spring.</title>
        <authorList>
            <person name="St John E."/>
            <person name="Liu Y."/>
            <person name="Podar M."/>
            <person name="Stott M.B."/>
            <person name="Meneghin J."/>
            <person name="Chen Z."/>
            <person name="Lagutin K."/>
            <person name="Mitchell K."/>
            <person name="Reysenbach A.L."/>
        </authorList>
    </citation>
    <scope>NUCLEOTIDE SEQUENCE [LARGE SCALE GENOMIC DNA]</scope>
    <source>
        <strain evidence="4">NZ3</strain>
    </source>
</reference>
<comment type="similarity">
    <text evidence="1">Belongs to the mandelate racemase/muconate lactonizing enzyme family.</text>
</comment>
<dbReference type="PANTHER" id="PTHR48080">
    <property type="entry name" value="D-GALACTONATE DEHYDRATASE-RELATED"/>
    <property type="match status" value="1"/>
</dbReference>
<dbReference type="SUPFAM" id="SSF51604">
    <property type="entry name" value="Enolase C-terminal domain-like"/>
    <property type="match status" value="1"/>
</dbReference>
<protein>
    <recommendedName>
        <fullName evidence="3">Mandelate racemase/muconate lactonizing enzyme C-terminal domain-containing protein</fullName>
    </recommendedName>
</protein>
<sequence length="404" mass="45854">MTVQIRNFYAFLLDFPVSHYISGWRNISRTHHLLVFIATDEGIIGLGEGTPYATSHLSDYIYALRLLGKLKGCNIEDALSTLRMTENKLFEKRSTVNFGAFLAIESALLDALAKARKSPVAEVLGGAYRTTLPVAGTVFLGHPLRMVKRIRWWLERGVKHVKLKIPCNINKLELYLDTVMRITRLRNEGVTLRVDANECFKELDKAYKALQIMSRYGVDIVEQPMPRDRLREIARLRKAFSPTIKIMLDESLMRPQDLETFATMEAADIVNFHPSKLGCPSITREAILKAKKLGFEVNIGSSLMTEVGLAHYLNLAASLPELDYPLEEVGIKEFYPSYSVLKPQKSVLLTITNGNMKLPSDLGTDINFEDLRLDTLKAFFERVEPSYILRDKVKMLLSNIIRNL</sequence>
<dbReference type="Pfam" id="PF02746">
    <property type="entry name" value="MR_MLE_N"/>
    <property type="match status" value="1"/>
</dbReference>
<dbReference type="SUPFAM" id="SSF54826">
    <property type="entry name" value="Enolase N-terminal domain-like"/>
    <property type="match status" value="1"/>
</dbReference>
<dbReference type="AlphaFoldDB" id="A0A2R7Y3I4"/>
<evidence type="ECO:0000313" key="5">
    <source>
        <dbReference type="Proteomes" id="UP000244093"/>
    </source>
</evidence>
<dbReference type="GO" id="GO:0046872">
    <property type="term" value="F:metal ion binding"/>
    <property type="evidence" value="ECO:0007669"/>
    <property type="project" value="UniProtKB-KW"/>
</dbReference>
<proteinExistence type="inferred from homology"/>
<feature type="domain" description="Mandelate racemase/muconate lactonizing enzyme C-terminal" evidence="3">
    <location>
        <begin position="143"/>
        <end position="243"/>
    </location>
</feature>
<accession>A0A2R7Y3I4</accession>
<gene>
    <name evidence="4" type="ORF">B7O98_08030</name>
</gene>
<evidence type="ECO:0000256" key="2">
    <source>
        <dbReference type="ARBA" id="ARBA00022723"/>
    </source>
</evidence>
<evidence type="ECO:0000259" key="3">
    <source>
        <dbReference type="SMART" id="SM00922"/>
    </source>
</evidence>
<comment type="caution">
    <text evidence="4">The sequence shown here is derived from an EMBL/GenBank/DDBJ whole genome shotgun (WGS) entry which is preliminary data.</text>
</comment>
<dbReference type="InterPro" id="IPR034593">
    <property type="entry name" value="DgoD-like"/>
</dbReference>
<dbReference type="EMBL" id="NBVN01000005">
    <property type="protein sequence ID" value="PUA31927.1"/>
    <property type="molecule type" value="Genomic_DNA"/>
</dbReference>
<dbReference type="InterPro" id="IPR029017">
    <property type="entry name" value="Enolase-like_N"/>
</dbReference>
<dbReference type="Gene3D" id="3.20.20.120">
    <property type="entry name" value="Enolase-like C-terminal domain"/>
    <property type="match status" value="1"/>
</dbReference>
<evidence type="ECO:0000256" key="1">
    <source>
        <dbReference type="ARBA" id="ARBA00008031"/>
    </source>
</evidence>
<name>A0A2R7Y3I4_9CREN</name>
<evidence type="ECO:0000313" key="4">
    <source>
        <dbReference type="EMBL" id="PUA31927.1"/>
    </source>
</evidence>
<organism evidence="4 5">
    <name type="scientific">Zestosphaera tikiterensis</name>
    <dbReference type="NCBI Taxonomy" id="1973259"/>
    <lineage>
        <taxon>Archaea</taxon>
        <taxon>Thermoproteota</taxon>
        <taxon>Thermoprotei</taxon>
        <taxon>Desulfurococcales</taxon>
        <taxon>Desulfurococcaceae</taxon>
        <taxon>Zestosphaera</taxon>
    </lineage>
</organism>
<dbReference type="InterPro" id="IPR013342">
    <property type="entry name" value="Mandelate_racemase_C"/>
</dbReference>
<dbReference type="InterPro" id="IPR013341">
    <property type="entry name" value="Mandelate_racemase_N_dom"/>
</dbReference>
<keyword evidence="2" id="KW-0479">Metal-binding</keyword>
<dbReference type="PANTHER" id="PTHR48080:SF3">
    <property type="entry name" value="ENOLASE SUPERFAMILY MEMBER DDB_G0284701"/>
    <property type="match status" value="1"/>
</dbReference>
<dbReference type="Proteomes" id="UP000244093">
    <property type="component" value="Unassembled WGS sequence"/>
</dbReference>
<dbReference type="InterPro" id="IPR036849">
    <property type="entry name" value="Enolase-like_C_sf"/>
</dbReference>
<dbReference type="SFLD" id="SFLDS00001">
    <property type="entry name" value="Enolase"/>
    <property type="match status" value="1"/>
</dbReference>
<dbReference type="InterPro" id="IPR029065">
    <property type="entry name" value="Enolase_C-like"/>
</dbReference>
<dbReference type="SMART" id="SM00922">
    <property type="entry name" value="MR_MLE"/>
    <property type="match status" value="1"/>
</dbReference>